<dbReference type="EMBL" id="JAVIJP010000092">
    <property type="protein sequence ID" value="KAL3616378.1"/>
    <property type="molecule type" value="Genomic_DNA"/>
</dbReference>
<proteinExistence type="inferred from homology"/>
<dbReference type="Pfam" id="PF02721">
    <property type="entry name" value="DUF223"/>
    <property type="match status" value="1"/>
</dbReference>
<evidence type="ECO:0000313" key="10">
    <source>
        <dbReference type="Proteomes" id="UP001632038"/>
    </source>
</evidence>
<evidence type="ECO:0000256" key="6">
    <source>
        <dbReference type="SAM" id="MobiDB-lite"/>
    </source>
</evidence>
<dbReference type="CDD" id="cd04481">
    <property type="entry name" value="RPA1_DBD_B_like"/>
    <property type="match status" value="1"/>
</dbReference>
<organism evidence="9 10">
    <name type="scientific">Castilleja foliolosa</name>
    <dbReference type="NCBI Taxonomy" id="1961234"/>
    <lineage>
        <taxon>Eukaryota</taxon>
        <taxon>Viridiplantae</taxon>
        <taxon>Streptophyta</taxon>
        <taxon>Embryophyta</taxon>
        <taxon>Tracheophyta</taxon>
        <taxon>Spermatophyta</taxon>
        <taxon>Magnoliopsida</taxon>
        <taxon>eudicotyledons</taxon>
        <taxon>Gunneridae</taxon>
        <taxon>Pentapetalae</taxon>
        <taxon>asterids</taxon>
        <taxon>lamiids</taxon>
        <taxon>Lamiales</taxon>
        <taxon>Orobanchaceae</taxon>
        <taxon>Pedicularideae</taxon>
        <taxon>Castillejinae</taxon>
        <taxon>Castilleja</taxon>
    </lineage>
</organism>
<evidence type="ECO:0000256" key="3">
    <source>
        <dbReference type="ARBA" id="ARBA00022771"/>
    </source>
</evidence>
<feature type="domain" description="Replication factor A C-terminal" evidence="8">
    <location>
        <begin position="288"/>
        <end position="383"/>
    </location>
</feature>
<reference evidence="10" key="1">
    <citation type="journal article" date="2024" name="IScience">
        <title>Strigolactones Initiate the Formation of Haustorium-like Structures in Castilleja.</title>
        <authorList>
            <person name="Buerger M."/>
            <person name="Peterson D."/>
            <person name="Chory J."/>
        </authorList>
    </citation>
    <scope>NUCLEOTIDE SEQUENCE [LARGE SCALE GENOMIC DNA]</scope>
</reference>
<accession>A0ABD3BG50</accession>
<feature type="compositionally biased region" description="Polar residues" evidence="6">
    <location>
        <begin position="489"/>
        <end position="505"/>
    </location>
</feature>
<comment type="caution">
    <text evidence="9">The sequence shown here is derived from an EMBL/GenBank/DDBJ whole genome shotgun (WGS) entry which is preliminary data.</text>
</comment>
<dbReference type="InterPro" id="IPR012340">
    <property type="entry name" value="NA-bd_OB-fold"/>
</dbReference>
<dbReference type="SUPFAM" id="SSF50249">
    <property type="entry name" value="Nucleic acid-binding proteins"/>
    <property type="match status" value="3"/>
</dbReference>
<evidence type="ECO:0000313" key="9">
    <source>
        <dbReference type="EMBL" id="KAL3616378.1"/>
    </source>
</evidence>
<keyword evidence="5" id="KW-0238">DNA-binding</keyword>
<dbReference type="PANTHER" id="PTHR47165">
    <property type="entry name" value="OS03G0429900 PROTEIN"/>
    <property type="match status" value="1"/>
</dbReference>
<keyword evidence="4" id="KW-0862">Zinc</keyword>
<dbReference type="InterPro" id="IPR013955">
    <property type="entry name" value="Rep_factor-A_C"/>
</dbReference>
<dbReference type="CDD" id="cd04476">
    <property type="entry name" value="RPA1_DBD_C"/>
    <property type="match status" value="1"/>
</dbReference>
<protein>
    <recommendedName>
        <fullName evidence="11">Replication factor A C-terminal domain-containing protein</fullName>
    </recommendedName>
</protein>
<evidence type="ECO:0000256" key="1">
    <source>
        <dbReference type="ARBA" id="ARBA00005690"/>
    </source>
</evidence>
<evidence type="ECO:0000256" key="4">
    <source>
        <dbReference type="ARBA" id="ARBA00022833"/>
    </source>
</evidence>
<dbReference type="GO" id="GO:0003677">
    <property type="term" value="F:DNA binding"/>
    <property type="evidence" value="ECO:0007669"/>
    <property type="project" value="UniProtKB-KW"/>
</dbReference>
<dbReference type="PANTHER" id="PTHR47165:SF4">
    <property type="entry name" value="OS03G0429900 PROTEIN"/>
    <property type="match status" value="1"/>
</dbReference>
<gene>
    <name evidence="9" type="ORF">CASFOL_039768</name>
</gene>
<sequence length="521" mass="59791">MAYSSNTLFSVFNDLHPGSQAWAVKARLIRWYKQPAFQNKQQLGSVEMVIHDQDGVRIHVNIKALLYPKFEGLLSEGELYIIKNFFVNDNTGSPNTTEHTHKLAFHRGTEMFKFKDDQFPNAMFNFTPLEQLQFHLVIDEFPLRDVIGRVISYEKPFEGFNAKKMDFRIQDTEGHQLSCSLWGDYIDDLLPVLETTKDKPVVVAIQFGKVLKLRDRVLFSSTYHVTKVRVNADDDVFTDFMNRLDLSGSNRMLTNTNYSIYEDFTKGRAEVRDLAYLSGLRDDDRYWIDATIIDIDSTRDFWYVACKQCTKKLVAHPGTSTCVTCNQDNSNQNARFKVEVNVLDKSGNATLMLWNKSCEQLVGKSASELKQVYGEQWEPIPKELEDGLIDKRVLFELKLSTYKTVNGRAYCNVSRCAFDDEIMQLYTKMSTGMQDSTSDEHGNLTEESNEDNVGFIQKKVEKGKRRLFLESDEEGVNDEVAKEDDAPNDMQSENVPAKSTSSSSDAVYKSKKRQQVMKKEK</sequence>
<dbReference type="InterPro" id="IPR003871">
    <property type="entry name" value="RFA1B/D_OB_1st"/>
</dbReference>
<dbReference type="GO" id="GO:0008270">
    <property type="term" value="F:zinc ion binding"/>
    <property type="evidence" value="ECO:0007669"/>
    <property type="project" value="UniProtKB-KW"/>
</dbReference>
<keyword evidence="2" id="KW-0479">Metal-binding</keyword>
<name>A0ABD3BG50_9LAMI</name>
<dbReference type="Proteomes" id="UP001632038">
    <property type="component" value="Unassembled WGS sequence"/>
</dbReference>
<evidence type="ECO:0000256" key="2">
    <source>
        <dbReference type="ARBA" id="ARBA00022723"/>
    </source>
</evidence>
<dbReference type="Gene3D" id="2.40.50.140">
    <property type="entry name" value="Nucleic acid-binding proteins"/>
    <property type="match status" value="3"/>
</dbReference>
<keyword evidence="10" id="KW-1185">Reference proteome</keyword>
<feature type="region of interest" description="Disordered" evidence="6">
    <location>
        <begin position="468"/>
        <end position="521"/>
    </location>
</feature>
<keyword evidence="3" id="KW-0863">Zinc-finger</keyword>
<dbReference type="InterPro" id="IPR047192">
    <property type="entry name" value="Euk_RPA1_DBD_C"/>
</dbReference>
<evidence type="ECO:0000256" key="5">
    <source>
        <dbReference type="ARBA" id="ARBA00023125"/>
    </source>
</evidence>
<dbReference type="CDD" id="cd04480">
    <property type="entry name" value="RPA1_DBD_A_like"/>
    <property type="match status" value="1"/>
</dbReference>
<evidence type="ECO:0008006" key="11">
    <source>
        <dbReference type="Google" id="ProtNLM"/>
    </source>
</evidence>
<dbReference type="AlphaFoldDB" id="A0ABD3BG50"/>
<evidence type="ECO:0000259" key="8">
    <source>
        <dbReference type="Pfam" id="PF08646"/>
    </source>
</evidence>
<comment type="similarity">
    <text evidence="1">Belongs to the replication factor A protein 1 family.</text>
</comment>
<dbReference type="Pfam" id="PF08646">
    <property type="entry name" value="Rep_fac-A_C"/>
    <property type="match status" value="1"/>
</dbReference>
<feature type="compositionally biased region" description="Basic residues" evidence="6">
    <location>
        <begin position="509"/>
        <end position="521"/>
    </location>
</feature>
<evidence type="ECO:0000259" key="7">
    <source>
        <dbReference type="Pfam" id="PF02721"/>
    </source>
</evidence>
<feature type="region of interest" description="Disordered" evidence="6">
    <location>
        <begin position="432"/>
        <end position="453"/>
    </location>
</feature>
<feature type="domain" description="Replication protein A 70 kDa DNA-binding subunit B/D first OB fold" evidence="7">
    <location>
        <begin position="10"/>
        <end position="111"/>
    </location>
</feature>